<reference evidence="2" key="1">
    <citation type="journal article" date="2023" name="GigaByte">
        <title>Genome assembly of the bearded iris, Iris pallida Lam.</title>
        <authorList>
            <person name="Bruccoleri R.E."/>
            <person name="Oakeley E.J."/>
            <person name="Faust A.M.E."/>
            <person name="Altorfer M."/>
            <person name="Dessus-Babus S."/>
            <person name="Burckhardt D."/>
            <person name="Oertli M."/>
            <person name="Naumann U."/>
            <person name="Petersen F."/>
            <person name="Wong J."/>
        </authorList>
    </citation>
    <scope>NUCLEOTIDE SEQUENCE</scope>
    <source>
        <strain evidence="2">GSM-AAB239-AS_SAM_17_03QT</strain>
    </source>
</reference>
<gene>
    <name evidence="2" type="ORF">M6B38_357890</name>
</gene>
<feature type="region of interest" description="Disordered" evidence="1">
    <location>
        <begin position="42"/>
        <end position="101"/>
    </location>
</feature>
<accession>A0AAX6GM64</accession>
<feature type="compositionally biased region" description="Basic and acidic residues" evidence="1">
    <location>
        <begin position="62"/>
        <end position="71"/>
    </location>
</feature>
<keyword evidence="3" id="KW-1185">Reference proteome</keyword>
<dbReference type="EMBL" id="JANAVB010018600">
    <property type="protein sequence ID" value="KAJ6829415.1"/>
    <property type="molecule type" value="Genomic_DNA"/>
</dbReference>
<evidence type="ECO:0000313" key="3">
    <source>
        <dbReference type="Proteomes" id="UP001140949"/>
    </source>
</evidence>
<evidence type="ECO:0000256" key="1">
    <source>
        <dbReference type="SAM" id="MobiDB-lite"/>
    </source>
</evidence>
<dbReference type="Proteomes" id="UP001140949">
    <property type="component" value="Unassembled WGS sequence"/>
</dbReference>
<sequence>MRYFMIKIHSQLGLEKEKHYCCMIENEWLDDNMDIDPQDTVVNVRRPEKRKKIPNVPSQQVDSDKDDRTDSGRNGATLATGFYQSYEYENPGDQSHEYSGD</sequence>
<comment type="caution">
    <text evidence="2">The sequence shown here is derived from an EMBL/GenBank/DDBJ whole genome shotgun (WGS) entry which is preliminary data.</text>
</comment>
<name>A0AAX6GM64_IRIPA</name>
<evidence type="ECO:0000313" key="2">
    <source>
        <dbReference type="EMBL" id="KAJ6829415.1"/>
    </source>
</evidence>
<reference evidence="2" key="2">
    <citation type="submission" date="2023-04" db="EMBL/GenBank/DDBJ databases">
        <authorList>
            <person name="Bruccoleri R.E."/>
            <person name="Oakeley E.J."/>
            <person name="Faust A.-M."/>
            <person name="Dessus-Babus S."/>
            <person name="Altorfer M."/>
            <person name="Burckhardt D."/>
            <person name="Oertli M."/>
            <person name="Naumann U."/>
            <person name="Petersen F."/>
            <person name="Wong J."/>
        </authorList>
    </citation>
    <scope>NUCLEOTIDE SEQUENCE</scope>
    <source>
        <strain evidence="2">GSM-AAB239-AS_SAM_17_03QT</strain>
        <tissue evidence="2">Leaf</tissue>
    </source>
</reference>
<organism evidence="2 3">
    <name type="scientific">Iris pallida</name>
    <name type="common">Sweet iris</name>
    <dbReference type="NCBI Taxonomy" id="29817"/>
    <lineage>
        <taxon>Eukaryota</taxon>
        <taxon>Viridiplantae</taxon>
        <taxon>Streptophyta</taxon>
        <taxon>Embryophyta</taxon>
        <taxon>Tracheophyta</taxon>
        <taxon>Spermatophyta</taxon>
        <taxon>Magnoliopsida</taxon>
        <taxon>Liliopsida</taxon>
        <taxon>Asparagales</taxon>
        <taxon>Iridaceae</taxon>
        <taxon>Iridoideae</taxon>
        <taxon>Irideae</taxon>
        <taxon>Iris</taxon>
    </lineage>
</organism>
<protein>
    <submittedName>
        <fullName evidence="2">Uncharacterized protein</fullName>
    </submittedName>
</protein>
<dbReference type="AlphaFoldDB" id="A0AAX6GM64"/>
<proteinExistence type="predicted"/>